<sequence>MLIMELGLYPKGCAAWGHNTGQGQNEVAVRGTPSEFPVFGKLSLNSTGRCAREEGTGGCVRAWTAAAIWGPEGLESWGQEVQKAQQRKEGYSMYICKVLKQVRPVIGISAKATGIMGAFVNNVLEWLAQYFG</sequence>
<dbReference type="GO" id="GO:0000786">
    <property type="term" value="C:nucleosome"/>
    <property type="evidence" value="ECO:0007669"/>
    <property type="project" value="InterPro"/>
</dbReference>
<accession>A0AAD4U4Q9</accession>
<reference evidence="2" key="1">
    <citation type="submission" date="2022-03" db="EMBL/GenBank/DDBJ databases">
        <title>Genomic analyses of argali, domestic sheep and their hybrids provide insights into chromosomal evolution, heterosis and genetic basis of agronomic traits.</title>
        <authorList>
            <person name="Li M."/>
        </authorList>
    </citation>
    <scope>NUCLEOTIDE SEQUENCE</scope>
    <source>
        <strain evidence="2">CAU-MHL-2022a</strain>
        <tissue evidence="2">Skin</tissue>
    </source>
</reference>
<name>A0AAD4U4Q9_OVIAM</name>
<evidence type="ECO:0000313" key="2">
    <source>
        <dbReference type="EMBL" id="KAI4539867.1"/>
    </source>
</evidence>
<comment type="caution">
    <text evidence="2">The sequence shown here is derived from an EMBL/GenBank/DDBJ whole genome shotgun (WGS) entry which is preliminary data.</text>
</comment>
<organism evidence="2 3">
    <name type="scientific">Ovis ammon polii</name>
    <dbReference type="NCBI Taxonomy" id="230172"/>
    <lineage>
        <taxon>Eukaryota</taxon>
        <taxon>Metazoa</taxon>
        <taxon>Chordata</taxon>
        <taxon>Craniata</taxon>
        <taxon>Vertebrata</taxon>
        <taxon>Euteleostomi</taxon>
        <taxon>Mammalia</taxon>
        <taxon>Eutheria</taxon>
        <taxon>Laurasiatheria</taxon>
        <taxon>Artiodactyla</taxon>
        <taxon>Ruminantia</taxon>
        <taxon>Pecora</taxon>
        <taxon>Bovidae</taxon>
        <taxon>Caprinae</taxon>
        <taxon>Ovis</taxon>
    </lineage>
</organism>
<comment type="similarity">
    <text evidence="1">Belongs to the histone H2B family.</text>
</comment>
<protein>
    <submittedName>
        <fullName evidence="2">Uncharacterized protein</fullName>
    </submittedName>
</protein>
<dbReference type="PANTHER" id="PTHR23428">
    <property type="entry name" value="HISTONE H2B"/>
    <property type="match status" value="1"/>
</dbReference>
<dbReference type="GO" id="GO:0003677">
    <property type="term" value="F:DNA binding"/>
    <property type="evidence" value="ECO:0007669"/>
    <property type="project" value="InterPro"/>
</dbReference>
<dbReference type="EMBL" id="JAKZEL010000010">
    <property type="protein sequence ID" value="KAI4539867.1"/>
    <property type="molecule type" value="Genomic_DNA"/>
</dbReference>
<dbReference type="GO" id="GO:0030527">
    <property type="term" value="F:structural constituent of chromatin"/>
    <property type="evidence" value="ECO:0007669"/>
    <property type="project" value="InterPro"/>
</dbReference>
<dbReference type="SUPFAM" id="SSF47113">
    <property type="entry name" value="Histone-fold"/>
    <property type="match status" value="1"/>
</dbReference>
<dbReference type="InterPro" id="IPR009072">
    <property type="entry name" value="Histone-fold"/>
</dbReference>
<proteinExistence type="inferred from homology"/>
<dbReference type="PRINTS" id="PR00621">
    <property type="entry name" value="HISTONEH2B"/>
</dbReference>
<dbReference type="GO" id="GO:0046982">
    <property type="term" value="F:protein heterodimerization activity"/>
    <property type="evidence" value="ECO:0007669"/>
    <property type="project" value="InterPro"/>
</dbReference>
<evidence type="ECO:0000313" key="3">
    <source>
        <dbReference type="Proteomes" id="UP001214576"/>
    </source>
</evidence>
<dbReference type="InterPro" id="IPR000558">
    <property type="entry name" value="Histone_H2B"/>
</dbReference>
<keyword evidence="3" id="KW-1185">Reference proteome</keyword>
<gene>
    <name evidence="2" type="ORF">MG293_010262</name>
</gene>
<dbReference type="Proteomes" id="UP001214576">
    <property type="component" value="Unassembled WGS sequence"/>
</dbReference>
<dbReference type="Gene3D" id="1.10.20.10">
    <property type="entry name" value="Histone, subunit A"/>
    <property type="match status" value="1"/>
</dbReference>
<dbReference type="AlphaFoldDB" id="A0AAD4U4Q9"/>
<evidence type="ECO:0000256" key="1">
    <source>
        <dbReference type="ARBA" id="ARBA00006846"/>
    </source>
</evidence>